<dbReference type="GO" id="GO:0016757">
    <property type="term" value="F:glycosyltransferase activity"/>
    <property type="evidence" value="ECO:0007669"/>
    <property type="project" value="UniProtKB-KW"/>
</dbReference>
<keyword evidence="2" id="KW-0328">Glycosyltransferase</keyword>
<organism evidence="6 7">
    <name type="scientific">Candidatus Woesebacteria bacterium RIFCSPHIGHO2_02_FULL_39_13</name>
    <dbReference type="NCBI Taxonomy" id="1802505"/>
    <lineage>
        <taxon>Bacteria</taxon>
        <taxon>Candidatus Woeseibacteriota</taxon>
    </lineage>
</organism>
<evidence type="ECO:0000256" key="1">
    <source>
        <dbReference type="ARBA" id="ARBA00006739"/>
    </source>
</evidence>
<dbReference type="STRING" id="1802505.A3D01_04885"/>
<dbReference type="AlphaFoldDB" id="A0A1F7YZW9"/>
<keyword evidence="3" id="KW-0808">Transferase</keyword>
<evidence type="ECO:0000313" key="6">
    <source>
        <dbReference type="EMBL" id="OGM32882.1"/>
    </source>
</evidence>
<proteinExistence type="inferred from homology"/>
<keyword evidence="4" id="KW-1133">Transmembrane helix</keyword>
<accession>A0A1F7YZW9</accession>
<keyword evidence="4" id="KW-0812">Transmembrane</keyword>
<evidence type="ECO:0000313" key="7">
    <source>
        <dbReference type="Proteomes" id="UP000177169"/>
    </source>
</evidence>
<feature type="transmembrane region" description="Helical" evidence="4">
    <location>
        <begin position="254"/>
        <end position="274"/>
    </location>
</feature>
<dbReference type="PANTHER" id="PTHR43179:SF12">
    <property type="entry name" value="GALACTOFURANOSYLTRANSFERASE GLFT2"/>
    <property type="match status" value="1"/>
</dbReference>
<dbReference type="SUPFAM" id="SSF53448">
    <property type="entry name" value="Nucleotide-diphospho-sugar transferases"/>
    <property type="match status" value="1"/>
</dbReference>
<dbReference type="InterPro" id="IPR029044">
    <property type="entry name" value="Nucleotide-diphossugar_trans"/>
</dbReference>
<feature type="domain" description="Glycosyltransferase 2-like" evidence="5">
    <location>
        <begin position="9"/>
        <end position="184"/>
    </location>
</feature>
<protein>
    <recommendedName>
        <fullName evidence="5">Glycosyltransferase 2-like domain-containing protein</fullName>
    </recommendedName>
</protein>
<evidence type="ECO:0000256" key="2">
    <source>
        <dbReference type="ARBA" id="ARBA00022676"/>
    </source>
</evidence>
<name>A0A1F7YZW9_9BACT</name>
<comment type="caution">
    <text evidence="6">The sequence shown here is derived from an EMBL/GenBank/DDBJ whole genome shotgun (WGS) entry which is preliminary data.</text>
</comment>
<dbReference type="PANTHER" id="PTHR43179">
    <property type="entry name" value="RHAMNOSYLTRANSFERASE WBBL"/>
    <property type="match status" value="1"/>
</dbReference>
<evidence type="ECO:0000256" key="3">
    <source>
        <dbReference type="ARBA" id="ARBA00022679"/>
    </source>
</evidence>
<evidence type="ECO:0000259" key="5">
    <source>
        <dbReference type="Pfam" id="PF00535"/>
    </source>
</evidence>
<dbReference type="Pfam" id="PF00535">
    <property type="entry name" value="Glycos_transf_2"/>
    <property type="match status" value="1"/>
</dbReference>
<comment type="similarity">
    <text evidence="1">Belongs to the glycosyltransferase 2 family.</text>
</comment>
<dbReference type="Gene3D" id="3.90.550.10">
    <property type="entry name" value="Spore Coat Polysaccharide Biosynthesis Protein SpsA, Chain A"/>
    <property type="match status" value="1"/>
</dbReference>
<sequence length="298" mass="34394">MQKAKMKVSVIIPTRNSWETLRECLKSLLSQSFSLYEILIIDNASTDETFNNVTAFAKKIKSDSKIEIFRNSKNLGVTGGRNRGIKEAGNDYDFLLFFDHDMVADKDMVKELITVSERSKDIGIVTPKIYYFGQKDQIWAAGTGINLWTGQILFRGGKDTRQFEDIEEVQVAPASFLVKSEVLQEIKGFDDVYFATYEDTDFCFRARENGFSTYYIPKAIAYHKIPYDESDSMKRLLTRTYFIGRNRVIFMKRFGKNIFVFLACTPAFLVYYSYLSLKYNKVKSIFDFVKGTIDGFLI</sequence>
<gene>
    <name evidence="6" type="ORF">A3D01_04885</name>
</gene>
<reference evidence="6 7" key="1">
    <citation type="journal article" date="2016" name="Nat. Commun.">
        <title>Thousands of microbial genomes shed light on interconnected biogeochemical processes in an aquifer system.</title>
        <authorList>
            <person name="Anantharaman K."/>
            <person name="Brown C.T."/>
            <person name="Hug L.A."/>
            <person name="Sharon I."/>
            <person name="Castelle C.J."/>
            <person name="Probst A.J."/>
            <person name="Thomas B.C."/>
            <person name="Singh A."/>
            <person name="Wilkins M.J."/>
            <person name="Karaoz U."/>
            <person name="Brodie E.L."/>
            <person name="Williams K.H."/>
            <person name="Hubbard S.S."/>
            <person name="Banfield J.F."/>
        </authorList>
    </citation>
    <scope>NUCLEOTIDE SEQUENCE [LARGE SCALE GENOMIC DNA]</scope>
</reference>
<dbReference type="CDD" id="cd04186">
    <property type="entry name" value="GT_2_like_c"/>
    <property type="match status" value="1"/>
</dbReference>
<dbReference type="InterPro" id="IPR001173">
    <property type="entry name" value="Glyco_trans_2-like"/>
</dbReference>
<evidence type="ECO:0000256" key="4">
    <source>
        <dbReference type="SAM" id="Phobius"/>
    </source>
</evidence>
<dbReference type="EMBL" id="MGGR01000027">
    <property type="protein sequence ID" value="OGM32882.1"/>
    <property type="molecule type" value="Genomic_DNA"/>
</dbReference>
<dbReference type="Proteomes" id="UP000177169">
    <property type="component" value="Unassembled WGS sequence"/>
</dbReference>
<keyword evidence="4" id="KW-0472">Membrane</keyword>